<accession>A0ABT9FZZ2</accession>
<keyword evidence="2" id="KW-1185">Reference proteome</keyword>
<evidence type="ECO:0000313" key="1">
    <source>
        <dbReference type="EMBL" id="MDP4299799.1"/>
    </source>
</evidence>
<evidence type="ECO:0000313" key="2">
    <source>
        <dbReference type="Proteomes" id="UP001235760"/>
    </source>
</evidence>
<organism evidence="1 2">
    <name type="scientific">Leptothrix discophora</name>
    <dbReference type="NCBI Taxonomy" id="89"/>
    <lineage>
        <taxon>Bacteria</taxon>
        <taxon>Pseudomonadati</taxon>
        <taxon>Pseudomonadota</taxon>
        <taxon>Betaproteobacteria</taxon>
        <taxon>Burkholderiales</taxon>
        <taxon>Sphaerotilaceae</taxon>
        <taxon>Leptothrix</taxon>
    </lineage>
</organism>
<dbReference type="EMBL" id="JAUZEE010000002">
    <property type="protein sequence ID" value="MDP4299799.1"/>
    <property type="molecule type" value="Genomic_DNA"/>
</dbReference>
<reference evidence="1 2" key="1">
    <citation type="submission" date="2023-08" db="EMBL/GenBank/DDBJ databases">
        <authorList>
            <person name="Roldan D.M."/>
            <person name="Menes R.J."/>
        </authorList>
    </citation>
    <scope>NUCLEOTIDE SEQUENCE [LARGE SCALE GENOMIC DNA]</scope>
    <source>
        <strain evidence="1 2">CCM 2812</strain>
    </source>
</reference>
<name>A0ABT9FZZ2_LEPDI</name>
<comment type="caution">
    <text evidence="1">The sequence shown here is derived from an EMBL/GenBank/DDBJ whole genome shotgun (WGS) entry which is preliminary data.</text>
</comment>
<sequence length="280" mass="30723">MPFDAVPVDGPQAAPAAGYSYFIGLARQRLSYQEYASLLPVRSKAVVNNPLLVSGALYALAPDILFSLDNESSFAPSSGQERWTAPVATLFPNDPPAAPIATTVPLVQTNGVRISDSSTRLLGLFRLQGPWFVHAGPSFHSQSFRRFAFQAGVDQAVKVADTDTVEETSAEVLWHLGAGYESERVRGVPVHLGWRVDWALPAWRKVENTGHPGAVFGQTRGGYDLGLEGRASWALIDHVHLGLWARLQTSRRPVDRQGNVELPRTRQDNQSLGVEFLWKL</sequence>
<proteinExistence type="predicted"/>
<dbReference type="RefSeq" id="WP_305748365.1">
    <property type="nucleotide sequence ID" value="NZ_JAUZEE010000002.1"/>
</dbReference>
<dbReference type="Proteomes" id="UP001235760">
    <property type="component" value="Unassembled WGS sequence"/>
</dbReference>
<protein>
    <submittedName>
        <fullName evidence="1">Uncharacterized protein</fullName>
    </submittedName>
</protein>
<gene>
    <name evidence="1" type="ORF">Q8X39_04075</name>
</gene>